<keyword evidence="3" id="KW-1185">Reference proteome</keyword>
<dbReference type="InterPro" id="IPR036390">
    <property type="entry name" value="WH_DNA-bd_sf"/>
</dbReference>
<accession>A0A1I2EKW0</accession>
<dbReference type="Pfam" id="PF12802">
    <property type="entry name" value="MarR_2"/>
    <property type="match status" value="1"/>
</dbReference>
<dbReference type="AlphaFoldDB" id="A0A1I2EKW0"/>
<dbReference type="STRING" id="54.SAMN02745121_06114"/>
<evidence type="ECO:0000313" key="3">
    <source>
        <dbReference type="Proteomes" id="UP000199400"/>
    </source>
</evidence>
<dbReference type="InterPro" id="IPR039422">
    <property type="entry name" value="MarR/SlyA-like"/>
</dbReference>
<dbReference type="GO" id="GO:0003700">
    <property type="term" value="F:DNA-binding transcription factor activity"/>
    <property type="evidence" value="ECO:0007669"/>
    <property type="project" value="InterPro"/>
</dbReference>
<dbReference type="PANTHER" id="PTHR33164:SF43">
    <property type="entry name" value="HTH-TYPE TRANSCRIPTIONAL REPRESSOR YETL"/>
    <property type="match status" value="1"/>
</dbReference>
<evidence type="ECO:0000313" key="2">
    <source>
        <dbReference type="EMBL" id="SFE93515.1"/>
    </source>
</evidence>
<protein>
    <submittedName>
        <fullName evidence="2">Transcriptional regulator, MarR family</fullName>
    </submittedName>
</protein>
<gene>
    <name evidence="2" type="ORF">SAMN02745121_06114</name>
</gene>
<feature type="domain" description="HTH marR-type" evidence="1">
    <location>
        <begin position="17"/>
        <end position="151"/>
    </location>
</feature>
<dbReference type="Gene3D" id="1.10.10.10">
    <property type="entry name" value="Winged helix-like DNA-binding domain superfamily/Winged helix DNA-binding domain"/>
    <property type="match status" value="1"/>
</dbReference>
<name>A0A1I2EKW0_9BACT</name>
<reference evidence="3" key="1">
    <citation type="submission" date="2016-10" db="EMBL/GenBank/DDBJ databases">
        <authorList>
            <person name="Varghese N."/>
            <person name="Submissions S."/>
        </authorList>
    </citation>
    <scope>NUCLEOTIDE SEQUENCE [LARGE SCALE GENOMIC DNA]</scope>
    <source>
        <strain evidence="3">ATCC 25963</strain>
    </source>
</reference>
<dbReference type="EMBL" id="FOMX01000023">
    <property type="protein sequence ID" value="SFE93515.1"/>
    <property type="molecule type" value="Genomic_DNA"/>
</dbReference>
<dbReference type="PROSITE" id="PS50995">
    <property type="entry name" value="HTH_MARR_2"/>
    <property type="match status" value="1"/>
</dbReference>
<dbReference type="InterPro" id="IPR036388">
    <property type="entry name" value="WH-like_DNA-bd_sf"/>
</dbReference>
<evidence type="ECO:0000259" key="1">
    <source>
        <dbReference type="PROSITE" id="PS50995"/>
    </source>
</evidence>
<dbReference type="PANTHER" id="PTHR33164">
    <property type="entry name" value="TRANSCRIPTIONAL REGULATOR, MARR FAMILY"/>
    <property type="match status" value="1"/>
</dbReference>
<dbReference type="Proteomes" id="UP000199400">
    <property type="component" value="Unassembled WGS sequence"/>
</dbReference>
<organism evidence="2 3">
    <name type="scientific">Nannocystis exedens</name>
    <dbReference type="NCBI Taxonomy" id="54"/>
    <lineage>
        <taxon>Bacteria</taxon>
        <taxon>Pseudomonadati</taxon>
        <taxon>Myxococcota</taxon>
        <taxon>Polyangia</taxon>
        <taxon>Nannocystales</taxon>
        <taxon>Nannocystaceae</taxon>
        <taxon>Nannocystis</taxon>
    </lineage>
</organism>
<proteinExistence type="predicted"/>
<dbReference type="SMART" id="SM00347">
    <property type="entry name" value="HTH_MARR"/>
    <property type="match status" value="1"/>
</dbReference>
<dbReference type="GO" id="GO:0006950">
    <property type="term" value="P:response to stress"/>
    <property type="evidence" value="ECO:0007669"/>
    <property type="project" value="TreeGrafter"/>
</dbReference>
<dbReference type="SUPFAM" id="SSF46785">
    <property type="entry name" value="Winged helix' DNA-binding domain"/>
    <property type="match status" value="1"/>
</dbReference>
<dbReference type="InterPro" id="IPR000835">
    <property type="entry name" value="HTH_MarR-typ"/>
</dbReference>
<dbReference type="RefSeq" id="WP_245913863.1">
    <property type="nucleotide sequence ID" value="NZ_FOMX01000023.1"/>
</dbReference>
<sequence length="168" mass="17880">MTATSPPDPAPRVDPRALDLGHLALFVGLAFADRAQAELAAAGFAELRFSHGFVIQHLIGADRTIGELATRLQVTQQAASKAVAELEGLGYVERFADEADARVRRVRLSARGQAAVARSRKARAALQRRLVSRHGEDALAACQAVLADVLDTLGGADAVRARRVLAPR</sequence>